<dbReference type="RefSeq" id="WP_240689317.1">
    <property type="nucleotide sequence ID" value="NZ_FXZG01000016.1"/>
</dbReference>
<feature type="domain" description="FAD dependent oxidoreductase" evidence="7">
    <location>
        <begin position="343"/>
        <end position="544"/>
    </location>
</feature>
<dbReference type="Gene3D" id="3.50.50.60">
    <property type="entry name" value="FAD/NAD(P)-binding domain"/>
    <property type="match status" value="1"/>
</dbReference>
<feature type="compositionally biased region" description="Basic and acidic residues" evidence="6">
    <location>
        <begin position="304"/>
        <end position="342"/>
    </location>
</feature>
<evidence type="ECO:0000259" key="7">
    <source>
        <dbReference type="Pfam" id="PF01266"/>
    </source>
</evidence>
<feature type="domain" description="FAD dependent oxidoreductase" evidence="7">
    <location>
        <begin position="5"/>
        <end position="180"/>
    </location>
</feature>
<feature type="region of interest" description="Disordered" evidence="6">
    <location>
        <begin position="281"/>
        <end position="342"/>
    </location>
</feature>
<keyword evidence="4" id="KW-0560">Oxidoreductase</keyword>
<reference evidence="9" key="1">
    <citation type="submission" date="2017-03" db="EMBL/GenBank/DDBJ databases">
        <authorList>
            <person name="Monnet C."/>
        </authorList>
    </citation>
    <scope>NUCLEOTIDE SEQUENCE [LARGE SCALE GENOMIC DNA]</scope>
    <source>
        <strain evidence="9">CNRZ 920</strain>
    </source>
</reference>
<evidence type="ECO:0000313" key="8">
    <source>
        <dbReference type="EMBL" id="SMX92957.1"/>
    </source>
</evidence>
<evidence type="ECO:0000256" key="2">
    <source>
        <dbReference type="ARBA" id="ARBA00022630"/>
    </source>
</evidence>
<evidence type="ECO:0000313" key="9">
    <source>
        <dbReference type="Proteomes" id="UP000234289"/>
    </source>
</evidence>
<dbReference type="AlphaFoldDB" id="A0A2H1JZJ1"/>
<dbReference type="InterPro" id="IPR006076">
    <property type="entry name" value="FAD-dep_OxRdtase"/>
</dbReference>
<feature type="region of interest" description="Disordered" evidence="6">
    <location>
        <begin position="192"/>
        <end position="254"/>
    </location>
</feature>
<feature type="compositionally biased region" description="Basic and acidic residues" evidence="6">
    <location>
        <begin position="216"/>
        <end position="246"/>
    </location>
</feature>
<dbReference type="PANTHER" id="PTHR43104">
    <property type="entry name" value="L-2-HYDROXYGLUTARATE DEHYDROGENASE, MITOCHONDRIAL"/>
    <property type="match status" value="1"/>
</dbReference>
<dbReference type="Gene3D" id="3.30.9.10">
    <property type="entry name" value="D-Amino Acid Oxidase, subunit A, domain 2"/>
    <property type="match status" value="2"/>
</dbReference>
<evidence type="ECO:0000256" key="4">
    <source>
        <dbReference type="ARBA" id="ARBA00023002"/>
    </source>
</evidence>
<sequence>MSISRVAVVGAGIVGVALAREITSRFPDAEVTVFDKAERVAAHQSGHTSGVVDPALAAQPGSPEAKLAHRGVELLVPFVSERGIPYRECGQLLVAQNTDEADRLEEILARAEANSIPGVRLLDRKEMREIEPNARGVLALYAPHTAVTDFTALTEALASDVSAAGGTFRLSTEVTGFDVMSNEVRLRMRAAAPESHDGVEDDGDAGGDDAAGSNDSEGRDESSSRDESSERSDIDDQVHEAPRTYRGDNTTGPVIDFRDELRSRFGSQDWFKQVEDTIGNISDRFTNPASGRERTGSGNGRSASESERPTSGRERPATHERERPPHERERPPRERDRPDRAEGTEVFDLVIVCAGLQADRLAVASGFDDDPRIVPFTSDYYAVDAPAEVVRGIISTVPDPSSPFSERSVVRGINDGLVLGPNTIVSLGRERYDKHGFDLGDMGSTVGFKGFWKFAAQTAKTAARGAKSAVSTSAFVEEIRKFVPAIDASAVRADSRGIRAQAIDAEGTLVDELRVTTRGRLTMVRSLPKSGATSALATAERIANQVFDGPADADD</sequence>
<keyword evidence="2" id="KW-0285">Flavoprotein</keyword>
<dbReference type="InterPro" id="IPR036188">
    <property type="entry name" value="FAD/NAD-bd_sf"/>
</dbReference>
<evidence type="ECO:0000256" key="1">
    <source>
        <dbReference type="ARBA" id="ARBA00001974"/>
    </source>
</evidence>
<evidence type="ECO:0000256" key="3">
    <source>
        <dbReference type="ARBA" id="ARBA00022827"/>
    </source>
</evidence>
<dbReference type="Proteomes" id="UP000234289">
    <property type="component" value="Unassembled WGS sequence"/>
</dbReference>
<evidence type="ECO:0000256" key="6">
    <source>
        <dbReference type="SAM" id="MobiDB-lite"/>
    </source>
</evidence>
<name>A0A2H1JZJ1_BREAU</name>
<evidence type="ECO:0000256" key="5">
    <source>
        <dbReference type="ARBA" id="ARBA00037941"/>
    </source>
</evidence>
<dbReference type="SUPFAM" id="SSF51905">
    <property type="entry name" value="FAD/NAD(P)-binding domain"/>
    <property type="match status" value="1"/>
</dbReference>
<keyword evidence="3" id="KW-0274">FAD</keyword>
<comment type="similarity">
    <text evidence="5">Belongs to the L2HGDH family.</text>
</comment>
<comment type="cofactor">
    <cofactor evidence="1">
        <name>FAD</name>
        <dbReference type="ChEBI" id="CHEBI:57692"/>
    </cofactor>
</comment>
<dbReference type="GO" id="GO:0047545">
    <property type="term" value="F:(S)-2-hydroxyglutarate dehydrogenase activity"/>
    <property type="evidence" value="ECO:0007669"/>
    <property type="project" value="TreeGrafter"/>
</dbReference>
<protein>
    <submittedName>
        <fullName evidence="8">FAD dependent oxidoreductase</fullName>
    </submittedName>
</protein>
<dbReference type="Pfam" id="PF01266">
    <property type="entry name" value="DAO"/>
    <property type="match status" value="2"/>
</dbReference>
<dbReference type="PANTHER" id="PTHR43104:SF2">
    <property type="entry name" value="L-2-HYDROXYGLUTARATE DEHYDROGENASE, MITOCHONDRIAL"/>
    <property type="match status" value="1"/>
</dbReference>
<dbReference type="EMBL" id="FXZG01000016">
    <property type="protein sequence ID" value="SMX92957.1"/>
    <property type="molecule type" value="Genomic_DNA"/>
</dbReference>
<accession>A0A2H1JZJ1</accession>
<proteinExistence type="inferred from homology"/>
<gene>
    <name evidence="8" type="ORF">BAUR920_02662</name>
</gene>
<organism evidence="8 9">
    <name type="scientific">Brevibacterium aurantiacum</name>
    <dbReference type="NCBI Taxonomy" id="273384"/>
    <lineage>
        <taxon>Bacteria</taxon>
        <taxon>Bacillati</taxon>
        <taxon>Actinomycetota</taxon>
        <taxon>Actinomycetes</taxon>
        <taxon>Micrococcales</taxon>
        <taxon>Brevibacteriaceae</taxon>
        <taxon>Brevibacterium</taxon>
    </lineage>
</organism>